<proteinExistence type="predicted"/>
<protein>
    <submittedName>
        <fullName evidence="1">Uncharacterized protein</fullName>
    </submittedName>
</protein>
<dbReference type="EMBL" id="JAGMUX010000033">
    <property type="protein sequence ID" value="KAH7208421.1"/>
    <property type="molecule type" value="Genomic_DNA"/>
</dbReference>
<dbReference type="RefSeq" id="XP_046041324.1">
    <property type="nucleotide sequence ID" value="XM_046194527.1"/>
</dbReference>
<keyword evidence="2" id="KW-1185">Reference proteome</keyword>
<dbReference type="GeneID" id="70224481"/>
<reference evidence="1" key="1">
    <citation type="journal article" date="2021" name="Nat. Commun.">
        <title>Genetic determinants of endophytism in the Arabidopsis root mycobiome.</title>
        <authorList>
            <person name="Mesny F."/>
            <person name="Miyauchi S."/>
            <person name="Thiergart T."/>
            <person name="Pickel B."/>
            <person name="Atanasova L."/>
            <person name="Karlsson M."/>
            <person name="Huettel B."/>
            <person name="Barry K.W."/>
            <person name="Haridas S."/>
            <person name="Chen C."/>
            <person name="Bauer D."/>
            <person name="Andreopoulos W."/>
            <person name="Pangilinan J."/>
            <person name="LaButti K."/>
            <person name="Riley R."/>
            <person name="Lipzen A."/>
            <person name="Clum A."/>
            <person name="Drula E."/>
            <person name="Henrissat B."/>
            <person name="Kohler A."/>
            <person name="Grigoriev I.V."/>
            <person name="Martin F.M."/>
            <person name="Hacquard S."/>
        </authorList>
    </citation>
    <scope>NUCLEOTIDE SEQUENCE</scope>
    <source>
        <strain evidence="1">MPI-CAGE-AT-0023</strain>
    </source>
</reference>
<sequence length="79" mass="8811">MCHFHINKCNECNVDVVECDTECRASEERKQLCSVNEATSTTKRKTRRCTDCVEITSPAASELNDSESGSDNYSTSDII</sequence>
<dbReference type="Proteomes" id="UP000720189">
    <property type="component" value="Unassembled WGS sequence"/>
</dbReference>
<organism evidence="1 2">
    <name type="scientific">Fusarium redolens</name>
    <dbReference type="NCBI Taxonomy" id="48865"/>
    <lineage>
        <taxon>Eukaryota</taxon>
        <taxon>Fungi</taxon>
        <taxon>Dikarya</taxon>
        <taxon>Ascomycota</taxon>
        <taxon>Pezizomycotina</taxon>
        <taxon>Sordariomycetes</taxon>
        <taxon>Hypocreomycetidae</taxon>
        <taxon>Hypocreales</taxon>
        <taxon>Nectriaceae</taxon>
        <taxon>Fusarium</taxon>
        <taxon>Fusarium redolens species complex</taxon>
    </lineage>
</organism>
<gene>
    <name evidence="1" type="ORF">BKA55DRAFT_586067</name>
</gene>
<comment type="caution">
    <text evidence="1">The sequence shown here is derived from an EMBL/GenBank/DDBJ whole genome shotgun (WGS) entry which is preliminary data.</text>
</comment>
<name>A0A9P9JQ69_FUSRE</name>
<feature type="non-terminal residue" evidence="1">
    <location>
        <position position="1"/>
    </location>
</feature>
<evidence type="ECO:0000313" key="2">
    <source>
        <dbReference type="Proteomes" id="UP000720189"/>
    </source>
</evidence>
<dbReference type="AlphaFoldDB" id="A0A9P9JQ69"/>
<evidence type="ECO:0000313" key="1">
    <source>
        <dbReference type="EMBL" id="KAH7208421.1"/>
    </source>
</evidence>
<accession>A0A9P9JQ69</accession>